<evidence type="ECO:0000313" key="1">
    <source>
        <dbReference type="EMBL" id="GBP56138.1"/>
    </source>
</evidence>
<evidence type="ECO:0000313" key="2">
    <source>
        <dbReference type="Proteomes" id="UP000299102"/>
    </source>
</evidence>
<proteinExistence type="predicted"/>
<sequence length="66" mass="7283">MSVLGRHFLQCQGAALSQVRPWGEVVVESKSTLSGRIVTALRRRPVEALNSPWASIQHLRCEPTTA</sequence>
<dbReference type="AlphaFoldDB" id="A0A4C1WXE6"/>
<gene>
    <name evidence="1" type="ORF">EVAR_23577_1</name>
</gene>
<dbReference type="Proteomes" id="UP000299102">
    <property type="component" value="Unassembled WGS sequence"/>
</dbReference>
<reference evidence="1 2" key="1">
    <citation type="journal article" date="2019" name="Commun. Biol.">
        <title>The bagworm genome reveals a unique fibroin gene that provides high tensile strength.</title>
        <authorList>
            <person name="Kono N."/>
            <person name="Nakamura H."/>
            <person name="Ohtoshi R."/>
            <person name="Tomita M."/>
            <person name="Numata K."/>
            <person name="Arakawa K."/>
        </authorList>
    </citation>
    <scope>NUCLEOTIDE SEQUENCE [LARGE SCALE GENOMIC DNA]</scope>
</reference>
<name>A0A4C1WXE6_EUMVA</name>
<protein>
    <submittedName>
        <fullName evidence="1">Uncharacterized protein</fullName>
    </submittedName>
</protein>
<keyword evidence="2" id="KW-1185">Reference proteome</keyword>
<accession>A0A4C1WXE6</accession>
<dbReference type="EMBL" id="BGZK01000686">
    <property type="protein sequence ID" value="GBP56138.1"/>
    <property type="molecule type" value="Genomic_DNA"/>
</dbReference>
<organism evidence="1 2">
    <name type="scientific">Eumeta variegata</name>
    <name type="common">Bagworm moth</name>
    <name type="synonym">Eumeta japonica</name>
    <dbReference type="NCBI Taxonomy" id="151549"/>
    <lineage>
        <taxon>Eukaryota</taxon>
        <taxon>Metazoa</taxon>
        <taxon>Ecdysozoa</taxon>
        <taxon>Arthropoda</taxon>
        <taxon>Hexapoda</taxon>
        <taxon>Insecta</taxon>
        <taxon>Pterygota</taxon>
        <taxon>Neoptera</taxon>
        <taxon>Endopterygota</taxon>
        <taxon>Lepidoptera</taxon>
        <taxon>Glossata</taxon>
        <taxon>Ditrysia</taxon>
        <taxon>Tineoidea</taxon>
        <taxon>Psychidae</taxon>
        <taxon>Oiketicinae</taxon>
        <taxon>Eumeta</taxon>
    </lineage>
</organism>
<comment type="caution">
    <text evidence="1">The sequence shown here is derived from an EMBL/GenBank/DDBJ whole genome shotgun (WGS) entry which is preliminary data.</text>
</comment>